<comment type="caution">
    <text evidence="1">The sequence shown here is derived from an EMBL/GenBank/DDBJ whole genome shotgun (WGS) entry which is preliminary data.</text>
</comment>
<gene>
    <name evidence="1" type="ORF">TNCV_1088131</name>
</gene>
<evidence type="ECO:0000313" key="2">
    <source>
        <dbReference type="Proteomes" id="UP000887159"/>
    </source>
</evidence>
<proteinExistence type="predicted"/>
<dbReference type="EMBL" id="BMAU01021343">
    <property type="protein sequence ID" value="GFY17037.1"/>
    <property type="molecule type" value="Genomic_DNA"/>
</dbReference>
<keyword evidence="2" id="KW-1185">Reference proteome</keyword>
<reference evidence="1" key="1">
    <citation type="submission" date="2020-08" db="EMBL/GenBank/DDBJ databases">
        <title>Multicomponent nature underlies the extraordinary mechanical properties of spider dragline silk.</title>
        <authorList>
            <person name="Kono N."/>
            <person name="Nakamura H."/>
            <person name="Mori M."/>
            <person name="Yoshida Y."/>
            <person name="Ohtoshi R."/>
            <person name="Malay A.D."/>
            <person name="Moran D.A.P."/>
            <person name="Tomita M."/>
            <person name="Numata K."/>
            <person name="Arakawa K."/>
        </authorList>
    </citation>
    <scope>NUCLEOTIDE SEQUENCE</scope>
</reference>
<dbReference type="AlphaFoldDB" id="A0A8X6SX19"/>
<accession>A0A8X6SX19</accession>
<name>A0A8X6SX19_TRICX</name>
<dbReference type="Proteomes" id="UP000887159">
    <property type="component" value="Unassembled WGS sequence"/>
</dbReference>
<organism evidence="1 2">
    <name type="scientific">Trichonephila clavipes</name>
    <name type="common">Golden silk orbweaver</name>
    <name type="synonym">Nephila clavipes</name>
    <dbReference type="NCBI Taxonomy" id="2585209"/>
    <lineage>
        <taxon>Eukaryota</taxon>
        <taxon>Metazoa</taxon>
        <taxon>Ecdysozoa</taxon>
        <taxon>Arthropoda</taxon>
        <taxon>Chelicerata</taxon>
        <taxon>Arachnida</taxon>
        <taxon>Araneae</taxon>
        <taxon>Araneomorphae</taxon>
        <taxon>Entelegynae</taxon>
        <taxon>Araneoidea</taxon>
        <taxon>Nephilidae</taxon>
        <taxon>Trichonephila</taxon>
    </lineage>
</organism>
<protein>
    <submittedName>
        <fullName evidence="1">Uncharacterized protein</fullName>
    </submittedName>
</protein>
<sequence>MSSSPSTTEDPPYRGSRYSSNLSWLKVLPLVALEVRRVGTTSDASSLDRGESDHLQYGYLVAPRFEPTTLQKQLRPRDLDRDRLTIAVAAYFLRLDKSYNGICRVELSLMLFLEKKHDLHEMKRIEVESG</sequence>
<evidence type="ECO:0000313" key="1">
    <source>
        <dbReference type="EMBL" id="GFY17037.1"/>
    </source>
</evidence>